<protein>
    <submittedName>
        <fullName evidence="6">Mn2+ efflux pump MntP</fullName>
    </submittedName>
</protein>
<feature type="transmembrane region" description="Helical" evidence="5">
    <location>
        <begin position="33"/>
        <end position="54"/>
    </location>
</feature>
<evidence type="ECO:0000256" key="2">
    <source>
        <dbReference type="ARBA" id="ARBA00022692"/>
    </source>
</evidence>
<dbReference type="InterPro" id="IPR003810">
    <property type="entry name" value="Mntp/YtaF"/>
</dbReference>
<evidence type="ECO:0000256" key="5">
    <source>
        <dbReference type="SAM" id="Phobius"/>
    </source>
</evidence>
<feature type="transmembrane region" description="Helical" evidence="5">
    <location>
        <begin position="66"/>
        <end position="85"/>
    </location>
</feature>
<keyword evidence="4 5" id="KW-0472">Membrane</keyword>
<keyword evidence="1" id="KW-1003">Cell membrane</keyword>
<evidence type="ECO:0000256" key="4">
    <source>
        <dbReference type="ARBA" id="ARBA00023136"/>
    </source>
</evidence>
<sequence length="179" mass="18617">MSAILVLGLVLGLDNLQVGAALGMLEVSRRRRWAIALAFGACETVMPLLGMLLGRRLGEFLGPFTELFGSAVLALAGLLIIVMSWHERDTSQVAEGGFALLGLPVSLSIDNLLAGVGLGALGHPVLWSALAIGAMSTALCALGLFFGGWLRQRLPGRAELVGGMGLLVLSVLRLLGSDT</sequence>
<evidence type="ECO:0000313" key="6">
    <source>
        <dbReference type="EMBL" id="REG27098.1"/>
    </source>
</evidence>
<keyword evidence="3 5" id="KW-1133">Transmembrane helix</keyword>
<feature type="transmembrane region" description="Helical" evidence="5">
    <location>
        <begin position="125"/>
        <end position="146"/>
    </location>
</feature>
<reference evidence="6 7" key="1">
    <citation type="submission" date="2018-08" db="EMBL/GenBank/DDBJ databases">
        <title>Genomic Encyclopedia of Archaeal and Bacterial Type Strains, Phase II (KMG-II): from individual species to whole genera.</title>
        <authorList>
            <person name="Goeker M."/>
        </authorList>
    </citation>
    <scope>NUCLEOTIDE SEQUENCE [LARGE SCALE GENOMIC DNA]</scope>
    <source>
        <strain evidence="6 7">DSM 2261</strain>
    </source>
</reference>
<dbReference type="EMBL" id="QUMU01000010">
    <property type="protein sequence ID" value="REG27098.1"/>
    <property type="molecule type" value="Genomic_DNA"/>
</dbReference>
<evidence type="ECO:0000256" key="3">
    <source>
        <dbReference type="ARBA" id="ARBA00022989"/>
    </source>
</evidence>
<evidence type="ECO:0000256" key="1">
    <source>
        <dbReference type="ARBA" id="ARBA00022475"/>
    </source>
</evidence>
<accession>A0ABX9JU64</accession>
<keyword evidence="7" id="KW-1185">Reference proteome</keyword>
<gene>
    <name evidence="6" type="ORF">ATI61_110105</name>
</gene>
<name>A0ABX9JU64_9BACT</name>
<organism evidence="6 7">
    <name type="scientific">Archangium gephyra</name>
    <dbReference type="NCBI Taxonomy" id="48"/>
    <lineage>
        <taxon>Bacteria</taxon>
        <taxon>Pseudomonadati</taxon>
        <taxon>Myxococcota</taxon>
        <taxon>Myxococcia</taxon>
        <taxon>Myxococcales</taxon>
        <taxon>Cystobacterineae</taxon>
        <taxon>Archangiaceae</taxon>
        <taxon>Archangium</taxon>
    </lineage>
</organism>
<keyword evidence="2 5" id="KW-0812">Transmembrane</keyword>
<proteinExistence type="predicted"/>
<dbReference type="PANTHER" id="PTHR35529">
    <property type="entry name" value="MANGANESE EFFLUX PUMP MNTP-RELATED"/>
    <property type="match status" value="1"/>
</dbReference>
<evidence type="ECO:0000313" key="7">
    <source>
        <dbReference type="Proteomes" id="UP000256345"/>
    </source>
</evidence>
<dbReference type="RefSeq" id="WP_047859511.1">
    <property type="nucleotide sequence ID" value="NZ_CP011509.1"/>
</dbReference>
<comment type="caution">
    <text evidence="6">The sequence shown here is derived from an EMBL/GenBank/DDBJ whole genome shotgun (WGS) entry which is preliminary data.</text>
</comment>
<feature type="transmembrane region" description="Helical" evidence="5">
    <location>
        <begin position="158"/>
        <end position="176"/>
    </location>
</feature>
<dbReference type="PANTHER" id="PTHR35529:SF1">
    <property type="entry name" value="MANGANESE EFFLUX PUMP MNTP-RELATED"/>
    <property type="match status" value="1"/>
</dbReference>
<dbReference type="Proteomes" id="UP000256345">
    <property type="component" value="Unassembled WGS sequence"/>
</dbReference>
<dbReference type="Pfam" id="PF02659">
    <property type="entry name" value="Mntp"/>
    <property type="match status" value="1"/>
</dbReference>